<comment type="subcellular location">
    <subcellularLocation>
        <location evidence="1">Cytoplasm</location>
    </subcellularLocation>
</comment>
<dbReference type="InterPro" id="IPR011006">
    <property type="entry name" value="CheY-like_superfamily"/>
</dbReference>
<evidence type="ECO:0000256" key="2">
    <source>
        <dbReference type="ARBA" id="ARBA00022490"/>
    </source>
</evidence>
<dbReference type="PANTHER" id="PTHR48111">
    <property type="entry name" value="REGULATOR OF RPOS"/>
    <property type="match status" value="1"/>
</dbReference>
<feature type="domain" description="Response regulatory" evidence="9">
    <location>
        <begin position="5"/>
        <end position="103"/>
    </location>
</feature>
<dbReference type="GO" id="GO:0005829">
    <property type="term" value="C:cytosol"/>
    <property type="evidence" value="ECO:0007669"/>
    <property type="project" value="TreeGrafter"/>
</dbReference>
<keyword evidence="2" id="KW-0963">Cytoplasm</keyword>
<evidence type="ECO:0000313" key="10">
    <source>
        <dbReference type="EMBL" id="PZT64999.1"/>
    </source>
</evidence>
<comment type="caution">
    <text evidence="10">The sequence shown here is derived from an EMBL/GenBank/DDBJ whole genome shotgun (WGS) entry which is preliminary data.</text>
</comment>
<keyword evidence="4" id="KW-0902">Two-component regulatory system</keyword>
<feature type="modified residue" description="4-aspartylphosphate" evidence="8">
    <location>
        <position position="54"/>
    </location>
</feature>
<dbReference type="AlphaFoldDB" id="A0A2W6P9G8"/>
<dbReference type="FunFam" id="3.40.50.2300:FF:000021">
    <property type="entry name" value="Two-component system response regulator KdpE"/>
    <property type="match status" value="1"/>
</dbReference>
<keyword evidence="7" id="KW-0804">Transcription</keyword>
<evidence type="ECO:0000259" key="9">
    <source>
        <dbReference type="PROSITE" id="PS50110"/>
    </source>
</evidence>
<evidence type="ECO:0000256" key="4">
    <source>
        <dbReference type="ARBA" id="ARBA00023012"/>
    </source>
</evidence>
<dbReference type="PANTHER" id="PTHR48111:SF6">
    <property type="entry name" value="TRANSCRIPTIONAL REGULATORY PROTEIN CREB"/>
    <property type="match status" value="1"/>
</dbReference>
<proteinExistence type="predicted"/>
<dbReference type="EMBL" id="QKWZ01000535">
    <property type="protein sequence ID" value="PZT64999.1"/>
    <property type="molecule type" value="Genomic_DNA"/>
</dbReference>
<dbReference type="SMART" id="SM00448">
    <property type="entry name" value="REC"/>
    <property type="match status" value="1"/>
</dbReference>
<dbReference type="PROSITE" id="PS50110">
    <property type="entry name" value="RESPONSE_REGULATORY"/>
    <property type="match status" value="1"/>
</dbReference>
<gene>
    <name evidence="10" type="ORF">DNQ45_19255</name>
</gene>
<dbReference type="SUPFAM" id="SSF52172">
    <property type="entry name" value="CheY-like"/>
    <property type="match status" value="1"/>
</dbReference>
<dbReference type="Proteomes" id="UP000249482">
    <property type="component" value="Unassembled WGS sequence"/>
</dbReference>
<dbReference type="CDD" id="cd17574">
    <property type="entry name" value="REC_OmpR"/>
    <property type="match status" value="1"/>
</dbReference>
<reference evidence="10 11" key="1">
    <citation type="submission" date="2018-06" db="EMBL/GenBank/DDBJ databases">
        <title>Draft genome sequence of mcr-1-harboring Escherichia coli isolated from wound infection of a hospitalized patient, in Bolivia.</title>
        <authorList>
            <person name="Munoz M.E."/>
            <person name="Moura Q."/>
            <person name="Ventura P.R.M."/>
            <person name="Bustos L.R."/>
            <person name="Ovando B.G."/>
            <person name="Terrazas D.I.V."/>
            <person name="Yarhui N.B."/>
            <person name="Cerdeira L."/>
            <person name="Lincopan N."/>
        </authorList>
    </citation>
    <scope>NUCLEOTIDE SEQUENCE [LARGE SCALE GENOMIC DNA]</scope>
    <source>
        <strain evidence="10 11">EcMLT</strain>
    </source>
</reference>
<evidence type="ECO:0000313" key="11">
    <source>
        <dbReference type="Proteomes" id="UP000249482"/>
    </source>
</evidence>
<accession>A0A2W6P9G8</accession>
<dbReference type="Gene3D" id="3.40.50.2300">
    <property type="match status" value="1"/>
</dbReference>
<keyword evidence="5" id="KW-0805">Transcription regulation</keyword>
<organism evidence="10 11">
    <name type="scientific">Escherichia coli</name>
    <dbReference type="NCBI Taxonomy" id="562"/>
    <lineage>
        <taxon>Bacteria</taxon>
        <taxon>Pseudomonadati</taxon>
        <taxon>Pseudomonadota</taxon>
        <taxon>Gammaproteobacteria</taxon>
        <taxon>Enterobacterales</taxon>
        <taxon>Enterobacteriaceae</taxon>
        <taxon>Escherichia</taxon>
    </lineage>
</organism>
<dbReference type="Pfam" id="PF00072">
    <property type="entry name" value="Response_reg"/>
    <property type="match status" value="1"/>
</dbReference>
<dbReference type="GO" id="GO:0042802">
    <property type="term" value="F:identical protein binding"/>
    <property type="evidence" value="ECO:0007669"/>
    <property type="project" value="UniProtKB-ARBA"/>
</dbReference>
<feature type="non-terminal residue" evidence="10">
    <location>
        <position position="103"/>
    </location>
</feature>
<evidence type="ECO:0000256" key="5">
    <source>
        <dbReference type="ARBA" id="ARBA00023015"/>
    </source>
</evidence>
<dbReference type="GO" id="GO:0045893">
    <property type="term" value="P:positive regulation of DNA-templated transcription"/>
    <property type="evidence" value="ECO:0007669"/>
    <property type="project" value="UniProtKB-ARBA"/>
</dbReference>
<dbReference type="GO" id="GO:0032993">
    <property type="term" value="C:protein-DNA complex"/>
    <property type="evidence" value="ECO:0007669"/>
    <property type="project" value="TreeGrafter"/>
</dbReference>
<evidence type="ECO:0000256" key="6">
    <source>
        <dbReference type="ARBA" id="ARBA00023125"/>
    </source>
</evidence>
<dbReference type="InterPro" id="IPR039420">
    <property type="entry name" value="WalR-like"/>
</dbReference>
<dbReference type="GO" id="GO:0000987">
    <property type="term" value="F:cis-regulatory region sequence-specific DNA binding"/>
    <property type="evidence" value="ECO:0007669"/>
    <property type="project" value="UniProtKB-ARBA"/>
</dbReference>
<sequence length="103" mass="11539">MQRETVWLVEDEQGIADTLVYMLQQEGFAVEVFERGLPVLDKARQQVPDVMILDVGLPDISGFELCRQLLALHPALPVLFLTARSEEVDRLLGLEIGADDYVA</sequence>
<protein>
    <submittedName>
        <fullName evidence="10">Two-component system response regulator CreB</fullName>
    </submittedName>
</protein>
<keyword evidence="3 8" id="KW-0597">Phosphoprotein</keyword>
<keyword evidence="6" id="KW-0238">DNA-binding</keyword>
<dbReference type="GO" id="GO:0000156">
    <property type="term" value="F:phosphorelay response regulator activity"/>
    <property type="evidence" value="ECO:0007669"/>
    <property type="project" value="TreeGrafter"/>
</dbReference>
<evidence type="ECO:0000256" key="8">
    <source>
        <dbReference type="PROSITE-ProRule" id="PRU00169"/>
    </source>
</evidence>
<dbReference type="InterPro" id="IPR001789">
    <property type="entry name" value="Sig_transdc_resp-reg_receiver"/>
</dbReference>
<evidence type="ECO:0000256" key="7">
    <source>
        <dbReference type="ARBA" id="ARBA00023163"/>
    </source>
</evidence>
<evidence type="ECO:0000256" key="1">
    <source>
        <dbReference type="ARBA" id="ARBA00004496"/>
    </source>
</evidence>
<name>A0A2W6P9G8_ECOLX</name>
<evidence type="ECO:0000256" key="3">
    <source>
        <dbReference type="ARBA" id="ARBA00022553"/>
    </source>
</evidence>